<keyword evidence="5 10" id="KW-0472">Membrane</keyword>
<keyword evidence="3 10" id="KW-0812">Transmembrane</keyword>
<reference evidence="13 14" key="2">
    <citation type="journal article" date="2011" name="Stand. Genomic Sci.">
        <title>Complete genome sequence of the extremely halophilic Halanaerobium praevalens type strain (GSL).</title>
        <authorList>
            <person name="Ivanova N."/>
            <person name="Sikorski J."/>
            <person name="Chertkov O."/>
            <person name="Nolan M."/>
            <person name="Lucas S."/>
            <person name="Hammon N."/>
            <person name="Deshpande S."/>
            <person name="Cheng J.F."/>
            <person name="Tapia R."/>
            <person name="Han C."/>
            <person name="Goodwin L."/>
            <person name="Pitluck S."/>
            <person name="Huntemann M."/>
            <person name="Liolios K."/>
            <person name="Pagani I."/>
            <person name="Mavromatis K."/>
            <person name="Ovchinikova G."/>
            <person name="Pati A."/>
            <person name="Chen A."/>
            <person name="Palaniappan K."/>
            <person name="Land M."/>
            <person name="Hauser L."/>
            <person name="Brambilla E.M."/>
            <person name="Kannan K.P."/>
            <person name="Rohde M."/>
            <person name="Tindall B.J."/>
            <person name="Goker M."/>
            <person name="Detter J.C."/>
            <person name="Woyke T."/>
            <person name="Bristow J."/>
            <person name="Eisen J.A."/>
            <person name="Markowitz V."/>
            <person name="Hugenholtz P."/>
            <person name="Kyrpides N.C."/>
            <person name="Klenk H.P."/>
            <person name="Lapidus A."/>
        </authorList>
    </citation>
    <scope>NUCLEOTIDE SEQUENCE [LARGE SCALE GENOMIC DNA]</scope>
    <source>
        <strain evidence="14">ATCC 33744 / DSM 2228 / GSL</strain>
    </source>
</reference>
<feature type="transmembrane region" description="Helical" evidence="10">
    <location>
        <begin position="12"/>
        <end position="31"/>
    </location>
</feature>
<evidence type="ECO:0000313" key="13">
    <source>
        <dbReference type="EMBL" id="ADO76669.1"/>
    </source>
</evidence>
<keyword evidence="4 10" id="KW-1133">Transmembrane helix</keyword>
<dbReference type="PANTHER" id="PTHR32089:SF112">
    <property type="entry name" value="LYSOZYME-LIKE PROTEIN-RELATED"/>
    <property type="match status" value="1"/>
</dbReference>
<dbReference type="HOGENOM" id="CLU_000445_107_19_9"/>
<dbReference type="PANTHER" id="PTHR32089">
    <property type="entry name" value="METHYL-ACCEPTING CHEMOTAXIS PROTEIN MCPB"/>
    <property type="match status" value="1"/>
</dbReference>
<organism evidence="13 14">
    <name type="scientific">Halanaerobium praevalens (strain ATCC 33744 / DSM 2228 / GSL)</name>
    <dbReference type="NCBI Taxonomy" id="572479"/>
    <lineage>
        <taxon>Bacteria</taxon>
        <taxon>Bacillati</taxon>
        <taxon>Bacillota</taxon>
        <taxon>Clostridia</taxon>
        <taxon>Halanaerobiales</taxon>
        <taxon>Halanaerobiaceae</taxon>
        <taxon>Halanaerobium</taxon>
    </lineage>
</organism>
<evidence type="ECO:0000313" key="14">
    <source>
        <dbReference type="Proteomes" id="UP000006866"/>
    </source>
</evidence>
<proteinExistence type="inferred from homology"/>
<dbReference type="Proteomes" id="UP000006866">
    <property type="component" value="Chromosome"/>
</dbReference>
<name>E3DPB8_HALPG</name>
<dbReference type="PROSITE" id="PS50885">
    <property type="entry name" value="HAMP"/>
    <property type="match status" value="1"/>
</dbReference>
<dbReference type="Gene3D" id="1.10.287.950">
    <property type="entry name" value="Methyl-accepting chemotaxis protein"/>
    <property type="match status" value="1"/>
</dbReference>
<evidence type="ECO:0000256" key="4">
    <source>
        <dbReference type="ARBA" id="ARBA00022989"/>
    </source>
</evidence>
<gene>
    <name evidence="13" type="ordered locus">Hprae_0515</name>
</gene>
<dbReference type="Gene3D" id="6.10.340.10">
    <property type="match status" value="1"/>
</dbReference>
<dbReference type="Gene3D" id="3.30.450.20">
    <property type="entry name" value="PAS domain"/>
    <property type="match status" value="1"/>
</dbReference>
<keyword evidence="2" id="KW-1003">Cell membrane</keyword>
<dbReference type="AlphaFoldDB" id="E3DPB8"/>
<evidence type="ECO:0000256" key="1">
    <source>
        <dbReference type="ARBA" id="ARBA00004651"/>
    </source>
</evidence>
<keyword evidence="9" id="KW-0175">Coiled coil</keyword>
<reference evidence="14" key="1">
    <citation type="submission" date="2010-10" db="EMBL/GenBank/DDBJ databases">
        <title>The complete genome of Halanaerobium praevalens DSM 2228.</title>
        <authorList>
            <consortium name="US DOE Joint Genome Institute (JGI-PGF)"/>
            <person name="Lucas S."/>
            <person name="Copeland A."/>
            <person name="Lapidus A."/>
            <person name="Glavina del Rio T."/>
            <person name="Dalin E."/>
            <person name="Tice H."/>
            <person name="Bruce D."/>
            <person name="Goodwin L."/>
            <person name="Pitluck S."/>
            <person name="Kyrpides N."/>
            <person name="Mavromatis K."/>
            <person name="Ivanova N."/>
            <person name="Ovchinnikova G."/>
            <person name="Chertkov O."/>
            <person name="Detter J.C."/>
            <person name="Han C."/>
            <person name="Larimer F."/>
            <person name="Land M."/>
            <person name="Hauser L."/>
            <person name="Markowitz V."/>
            <person name="Cheng J.-F."/>
            <person name="Hugenholtz P."/>
            <person name="Woyke T."/>
            <person name="Wu D."/>
            <person name="Tindall B."/>
            <person name="Pomrenke H.G."/>
            <person name="Brambilla E."/>
            <person name="Klenk H.-P."/>
            <person name="Eisen J.A."/>
        </authorList>
    </citation>
    <scope>NUCLEOTIDE SEQUENCE [LARGE SCALE GENOMIC DNA]</scope>
    <source>
        <strain evidence="14">ATCC 33744 / DSM 2228 / GSL</strain>
    </source>
</reference>
<evidence type="ECO:0000259" key="11">
    <source>
        <dbReference type="PROSITE" id="PS50111"/>
    </source>
</evidence>
<evidence type="ECO:0000256" key="6">
    <source>
        <dbReference type="ARBA" id="ARBA00023224"/>
    </source>
</evidence>
<feature type="transmembrane region" description="Helical" evidence="10">
    <location>
        <begin position="212"/>
        <end position="235"/>
    </location>
</feature>
<dbReference type="RefSeq" id="WP_014552702.1">
    <property type="nucleotide sequence ID" value="NC_017455.1"/>
</dbReference>
<dbReference type="CDD" id="cd06225">
    <property type="entry name" value="HAMP"/>
    <property type="match status" value="1"/>
</dbReference>
<feature type="coiled-coil region" evidence="9">
    <location>
        <begin position="500"/>
        <end position="566"/>
    </location>
</feature>
<dbReference type="KEGG" id="hpk:Hprae_0515"/>
<dbReference type="PATRIC" id="fig|572479.3.peg.519"/>
<dbReference type="CDD" id="cd11386">
    <property type="entry name" value="MCP_signal"/>
    <property type="match status" value="1"/>
</dbReference>
<dbReference type="InterPro" id="IPR033480">
    <property type="entry name" value="sCache_2"/>
</dbReference>
<evidence type="ECO:0000256" key="9">
    <source>
        <dbReference type="SAM" id="Coils"/>
    </source>
</evidence>
<dbReference type="Pfam" id="PF00672">
    <property type="entry name" value="HAMP"/>
    <property type="match status" value="1"/>
</dbReference>
<dbReference type="STRING" id="572479.Hprae_0515"/>
<evidence type="ECO:0000256" key="3">
    <source>
        <dbReference type="ARBA" id="ARBA00022692"/>
    </source>
</evidence>
<evidence type="ECO:0000256" key="5">
    <source>
        <dbReference type="ARBA" id="ARBA00023136"/>
    </source>
</evidence>
<dbReference type="GO" id="GO:0007165">
    <property type="term" value="P:signal transduction"/>
    <property type="evidence" value="ECO:0007669"/>
    <property type="project" value="UniProtKB-KW"/>
</dbReference>
<evidence type="ECO:0000259" key="12">
    <source>
        <dbReference type="PROSITE" id="PS50885"/>
    </source>
</evidence>
<keyword evidence="6 8" id="KW-0807">Transducer</keyword>
<dbReference type="Pfam" id="PF00015">
    <property type="entry name" value="MCPsignal"/>
    <property type="match status" value="1"/>
</dbReference>
<protein>
    <submittedName>
        <fullName evidence="13">Methyl-accepting chemotaxis sensory transducer with Cache sensor</fullName>
    </submittedName>
</protein>
<accession>E3DPB8</accession>
<dbReference type="PROSITE" id="PS50111">
    <property type="entry name" value="CHEMOTAXIS_TRANSDUC_2"/>
    <property type="match status" value="1"/>
</dbReference>
<evidence type="ECO:0000256" key="7">
    <source>
        <dbReference type="ARBA" id="ARBA00029447"/>
    </source>
</evidence>
<evidence type="ECO:0000256" key="10">
    <source>
        <dbReference type="SAM" id="Phobius"/>
    </source>
</evidence>
<dbReference type="SMART" id="SM00283">
    <property type="entry name" value="MA"/>
    <property type="match status" value="1"/>
</dbReference>
<dbReference type="eggNOG" id="COG0840">
    <property type="taxonomic scope" value="Bacteria"/>
</dbReference>
<dbReference type="GO" id="GO:0005886">
    <property type="term" value="C:plasma membrane"/>
    <property type="evidence" value="ECO:0007669"/>
    <property type="project" value="UniProtKB-SubCell"/>
</dbReference>
<comment type="subcellular location">
    <subcellularLocation>
        <location evidence="1">Cell membrane</location>
        <topology evidence="1">Multi-pass membrane protein</topology>
    </subcellularLocation>
</comment>
<dbReference type="CDD" id="cd18774">
    <property type="entry name" value="PDC2_HK_sensor"/>
    <property type="match status" value="1"/>
</dbReference>
<dbReference type="SUPFAM" id="SSF58104">
    <property type="entry name" value="Methyl-accepting chemotaxis protein (MCP) signaling domain"/>
    <property type="match status" value="1"/>
</dbReference>
<evidence type="ECO:0000256" key="8">
    <source>
        <dbReference type="PROSITE-ProRule" id="PRU00284"/>
    </source>
</evidence>
<dbReference type="OrthoDB" id="9810264at2"/>
<comment type="similarity">
    <text evidence="7">Belongs to the methyl-accepting chemotaxis (MCP) protein family.</text>
</comment>
<sequence length="589" mass="64790">MFFKDLSIAKKISLVIGLSFLILVLIMSYFFNQQFQNLSRENTKTVSYHLLNLEKQRIKNATETAASFLAELIISNNNLSQAEFQRLIKNYNQNIRFGEIGYFFVYDQKGNTISLPPSPAIEGTNRWNLKDANGKYIIRALKERADKGGGFTEYVYPNPNTGEAENKISYVTPIKGTDYFIGAGTYDGIINTQLTEVKNDLNNIINNISKTLIIFLLATILIFALIIIFISRYISRNINKILSGMNKMAAGDLTYRMDIESKDEIGKLAQAYNQTANSQKEILTEIKKEIIELTNQSQELAISGQEVEKAAEQVGGAIENVASGAEEQSAQIMETSQNLKQLISQIDSTSSKSRKMGSASNQVIENIKTGTKSMQSSIQQVNKVKDNSAEIGITINNLGDLSEEIGTIVNLINNISQQTNLLALNAAIEAARAGEAGRGFSVVADEIRQLAEESSQATNNISKLIDKIQLGVSNAVQKMDGTEKAVNNSVKVIKDTDLIFNKIEKTVNKLSSLIQEIDNETAEMNKLSQGVNNMINNVAEVSNEAAKNAETVAANSEEQIAATEEIVAAGSHLSEMSAKLKKMISKFKV</sequence>
<dbReference type="InterPro" id="IPR003660">
    <property type="entry name" value="HAMP_dom"/>
</dbReference>
<dbReference type="EMBL" id="CP002175">
    <property type="protein sequence ID" value="ADO76669.1"/>
    <property type="molecule type" value="Genomic_DNA"/>
</dbReference>
<feature type="domain" description="Methyl-accepting transducer" evidence="11">
    <location>
        <begin position="303"/>
        <end position="539"/>
    </location>
</feature>
<feature type="domain" description="HAMP" evidence="12">
    <location>
        <begin position="232"/>
        <end position="284"/>
    </location>
</feature>
<dbReference type="Pfam" id="PF17200">
    <property type="entry name" value="sCache_2"/>
    <property type="match status" value="1"/>
</dbReference>
<dbReference type="SMART" id="SM01049">
    <property type="entry name" value="Cache_2"/>
    <property type="match status" value="1"/>
</dbReference>
<dbReference type="SMART" id="SM00304">
    <property type="entry name" value="HAMP"/>
    <property type="match status" value="1"/>
</dbReference>
<dbReference type="InterPro" id="IPR004089">
    <property type="entry name" value="MCPsignal_dom"/>
</dbReference>
<evidence type="ECO:0000256" key="2">
    <source>
        <dbReference type="ARBA" id="ARBA00022475"/>
    </source>
</evidence>
<keyword evidence="14" id="KW-1185">Reference proteome</keyword>